<dbReference type="NCBIfam" id="NF006169">
    <property type="entry name" value="PRK08310.1"/>
    <property type="match status" value="1"/>
</dbReference>
<dbReference type="EMBL" id="CABVHG010000012">
    <property type="protein sequence ID" value="VVM83230.1"/>
    <property type="molecule type" value="Genomic_DNA"/>
</dbReference>
<evidence type="ECO:0000313" key="2">
    <source>
        <dbReference type="EMBL" id="CAK9889000.1"/>
    </source>
</evidence>
<dbReference type="AlphaFoldDB" id="A0A5E6SRP9"/>
<name>A0A5E6SRP9_PSEFL</name>
<dbReference type="PANTHER" id="PTHR46310:SF7">
    <property type="entry name" value="AMIDASE 1"/>
    <property type="match status" value="1"/>
</dbReference>
<dbReference type="SUPFAM" id="SSF75304">
    <property type="entry name" value="Amidase signature (AS) enzymes"/>
    <property type="match status" value="1"/>
</dbReference>
<protein>
    <submittedName>
        <fullName evidence="3">2-amino-5-chloromuconic acid deaminase</fullName>
        <ecNumber evidence="3">3.5.99.5</ecNumber>
    </submittedName>
</protein>
<organism evidence="3">
    <name type="scientific">Pseudomonas fluorescens</name>
    <dbReference type="NCBI Taxonomy" id="294"/>
    <lineage>
        <taxon>Bacteria</taxon>
        <taxon>Pseudomonadati</taxon>
        <taxon>Pseudomonadota</taxon>
        <taxon>Gammaproteobacteria</taxon>
        <taxon>Pseudomonadales</taxon>
        <taxon>Pseudomonadaceae</taxon>
        <taxon>Pseudomonas</taxon>
    </lineage>
</organism>
<reference evidence="3" key="1">
    <citation type="submission" date="2019-09" db="EMBL/GenBank/DDBJ databases">
        <authorList>
            <person name="Chandra G."/>
            <person name="Truman W A."/>
        </authorList>
    </citation>
    <scope>NUCLEOTIDE SEQUENCE [LARGE SCALE GENOMIC DNA]</scope>
    <source>
        <strain evidence="3">PS652</strain>
    </source>
</reference>
<dbReference type="Pfam" id="PF01425">
    <property type="entry name" value="Amidase"/>
    <property type="match status" value="1"/>
</dbReference>
<proteinExistence type="predicted"/>
<keyword evidence="3" id="KW-0378">Hydrolase</keyword>
<dbReference type="GO" id="GO:0050540">
    <property type="term" value="F:2-aminomuconate deaminase activity"/>
    <property type="evidence" value="ECO:0007669"/>
    <property type="project" value="UniProtKB-EC"/>
</dbReference>
<dbReference type="PROSITE" id="PS00571">
    <property type="entry name" value="AMIDASES"/>
    <property type="match status" value="1"/>
</dbReference>
<dbReference type="InterPro" id="IPR036928">
    <property type="entry name" value="AS_sf"/>
</dbReference>
<dbReference type="EC" id="3.5.99.5" evidence="3"/>
<dbReference type="PANTHER" id="PTHR46310">
    <property type="entry name" value="AMIDASE 1"/>
    <property type="match status" value="1"/>
</dbReference>
<evidence type="ECO:0000313" key="4">
    <source>
        <dbReference type="Proteomes" id="UP000326595"/>
    </source>
</evidence>
<evidence type="ECO:0000259" key="1">
    <source>
        <dbReference type="Pfam" id="PF01425"/>
    </source>
</evidence>
<evidence type="ECO:0000313" key="3">
    <source>
        <dbReference type="EMBL" id="VVM83230.1"/>
    </source>
</evidence>
<reference evidence="2 4" key="2">
    <citation type="submission" date="2024-03" db="EMBL/GenBank/DDBJ databases">
        <authorList>
            <person name="Alaster D. Moffat"/>
            <person name="Govind Chandra"/>
            <person name="Andrew W. Truman"/>
        </authorList>
    </citation>
    <scope>NUCLEOTIDE SEQUENCE [LARGE SCALE GENOMIC DNA]</scope>
    <source>
        <strain evidence="2">PS652</strain>
    </source>
</reference>
<dbReference type="InterPro" id="IPR023631">
    <property type="entry name" value="Amidase_dom"/>
</dbReference>
<dbReference type="InterPro" id="IPR020556">
    <property type="entry name" value="Amidase_CS"/>
</dbReference>
<accession>A0A5E6SRP9</accession>
<dbReference type="Proteomes" id="UP000326595">
    <property type="component" value="Chromosome"/>
</dbReference>
<feature type="domain" description="Amidase" evidence="1">
    <location>
        <begin position="27"/>
        <end position="182"/>
    </location>
</feature>
<dbReference type="EMBL" id="OZ024668">
    <property type="protein sequence ID" value="CAK9889000.1"/>
    <property type="molecule type" value="Genomic_DNA"/>
</dbReference>
<sequence>MNPLLQPGLHGAFVANGFAAQLATGEGADPAPLAGVRLAVKDVFDIAGLVCSAGNPTWASAQPEARRHATAVAQLLDGGCEWVGKTVTDELTYSLAGINVHYGTPVNPRAPHRLPGGSSSGSAVAVAAGHAQLALGTDCGGSVRLPASYCGIWGMRPSHGRIATDGCFTLAHSLDTVGWFADRGELLERGFMALGNCARATAAADVTLIVSADICDQLDPAVRAMFEQCLHRLDRPLLELPRGTLALEDWAHALRVVQGAEVWQQHRHWLRANEPAFGTDVAQRFNEAGQISGPMVAAASLVRAAAIEQMGGLLGNKHMLLLPPVPGVAPLLGDAPATVQNTRTRSQRLLCIAGLCGLPQVVLPWRAVDQAPIGLSLIGPRFADEHVLANALSLYHKSIAAHPDISYASHS</sequence>
<dbReference type="RefSeq" id="WP_052251444.1">
    <property type="nucleotide sequence ID" value="NZ_OZ024668.1"/>
</dbReference>
<dbReference type="Gene3D" id="3.90.1300.10">
    <property type="entry name" value="Amidase signature (AS) domain"/>
    <property type="match status" value="1"/>
</dbReference>
<gene>
    <name evidence="3" type="primary">cnbH</name>
    <name evidence="2" type="ORF">PS652_01829</name>
    <name evidence="3" type="ORF">PS652_02396</name>
</gene>